<dbReference type="EMBL" id="AJVK01036132">
    <property type="status" value="NOT_ANNOTATED_CDS"/>
    <property type="molecule type" value="Genomic_DNA"/>
</dbReference>
<evidence type="ECO:0000256" key="1">
    <source>
        <dbReference type="ARBA" id="ARBA00010790"/>
    </source>
</evidence>
<dbReference type="Pfam" id="PF05199">
    <property type="entry name" value="GMC_oxred_C"/>
    <property type="match status" value="1"/>
</dbReference>
<evidence type="ECO:0000256" key="2">
    <source>
        <dbReference type="PIRSR" id="PIRSR000137-1"/>
    </source>
</evidence>
<dbReference type="InterPro" id="IPR012132">
    <property type="entry name" value="GMC_OxRdtase"/>
</dbReference>
<dbReference type="InterPro" id="IPR000172">
    <property type="entry name" value="GMC_OxRdtase_N"/>
</dbReference>
<evidence type="ECO:0000259" key="6">
    <source>
        <dbReference type="PROSITE" id="PS00624"/>
    </source>
</evidence>
<dbReference type="PANTHER" id="PTHR11552">
    <property type="entry name" value="GLUCOSE-METHANOL-CHOLINE GMC OXIDOREDUCTASE"/>
    <property type="match status" value="1"/>
</dbReference>
<feature type="domain" description="Glucose-methanol-choline oxidoreductase N-terminal" evidence="5">
    <location>
        <begin position="87"/>
        <end position="110"/>
    </location>
</feature>
<comment type="cofactor">
    <cofactor evidence="3">
        <name>FAD</name>
        <dbReference type="ChEBI" id="CHEBI:57692"/>
    </cofactor>
</comment>
<keyword evidence="4" id="KW-0285">Flavoprotein</keyword>
<dbReference type="InterPro" id="IPR007867">
    <property type="entry name" value="GMC_OxRtase_C"/>
</dbReference>
<dbReference type="PANTHER" id="PTHR11552:SF208">
    <property type="entry name" value="RE36204P-RELATED"/>
    <property type="match status" value="1"/>
</dbReference>
<dbReference type="Gene3D" id="3.50.50.60">
    <property type="entry name" value="FAD/NAD(P)-binding domain"/>
    <property type="match status" value="1"/>
</dbReference>
<proteinExistence type="inferred from homology"/>
<keyword evidence="8" id="KW-1185">Reference proteome</keyword>
<evidence type="ECO:0000259" key="5">
    <source>
        <dbReference type="PROSITE" id="PS00623"/>
    </source>
</evidence>
<feature type="domain" description="Glucose-methanol-choline oxidoreductase N-terminal" evidence="6">
    <location>
        <begin position="264"/>
        <end position="278"/>
    </location>
</feature>
<dbReference type="SUPFAM" id="SSF54373">
    <property type="entry name" value="FAD-linked reductases, C-terminal domain"/>
    <property type="match status" value="1"/>
</dbReference>
<dbReference type="Pfam" id="PF00732">
    <property type="entry name" value="GMC_oxred_N"/>
    <property type="match status" value="1"/>
</dbReference>
<evidence type="ECO:0000313" key="8">
    <source>
        <dbReference type="Proteomes" id="UP000092462"/>
    </source>
</evidence>
<dbReference type="VEuPathDB" id="VectorBase:PPAI009095"/>
<comment type="similarity">
    <text evidence="1 4">Belongs to the GMC oxidoreductase family.</text>
</comment>
<feature type="binding site" evidence="3">
    <location>
        <position position="227"/>
    </location>
    <ligand>
        <name>FAD</name>
        <dbReference type="ChEBI" id="CHEBI:57692"/>
    </ligand>
</feature>
<evidence type="ECO:0000256" key="4">
    <source>
        <dbReference type="RuleBase" id="RU003968"/>
    </source>
</evidence>
<dbReference type="GO" id="GO:0016614">
    <property type="term" value="F:oxidoreductase activity, acting on CH-OH group of donors"/>
    <property type="evidence" value="ECO:0007669"/>
    <property type="project" value="InterPro"/>
</dbReference>
<dbReference type="PROSITE" id="PS00623">
    <property type="entry name" value="GMC_OXRED_1"/>
    <property type="match status" value="1"/>
</dbReference>
<dbReference type="Gene3D" id="3.30.560.10">
    <property type="entry name" value="Glucose Oxidase, domain 3"/>
    <property type="match status" value="1"/>
</dbReference>
<dbReference type="VEuPathDB" id="VectorBase:PPAPM1_000848"/>
<dbReference type="Proteomes" id="UP000092462">
    <property type="component" value="Unassembled WGS sequence"/>
</dbReference>
<feature type="active site" description="Proton acceptor" evidence="2">
    <location>
        <position position="550"/>
    </location>
</feature>
<dbReference type="GO" id="GO:0050660">
    <property type="term" value="F:flavin adenine dinucleotide binding"/>
    <property type="evidence" value="ECO:0007669"/>
    <property type="project" value="InterPro"/>
</dbReference>
<dbReference type="PIRSF" id="PIRSF000137">
    <property type="entry name" value="Alcohol_oxidase"/>
    <property type="match status" value="1"/>
</dbReference>
<keyword evidence="3 4" id="KW-0274">FAD</keyword>
<feature type="active site" description="Proton donor" evidence="2">
    <location>
        <position position="506"/>
    </location>
</feature>
<dbReference type="AlphaFoldDB" id="A0A1B0GQD1"/>
<organism evidence="7 8">
    <name type="scientific">Phlebotomus papatasi</name>
    <name type="common">Sandfly</name>
    <dbReference type="NCBI Taxonomy" id="29031"/>
    <lineage>
        <taxon>Eukaryota</taxon>
        <taxon>Metazoa</taxon>
        <taxon>Ecdysozoa</taxon>
        <taxon>Arthropoda</taxon>
        <taxon>Hexapoda</taxon>
        <taxon>Insecta</taxon>
        <taxon>Pterygota</taxon>
        <taxon>Neoptera</taxon>
        <taxon>Endopterygota</taxon>
        <taxon>Diptera</taxon>
        <taxon>Nematocera</taxon>
        <taxon>Psychodoidea</taxon>
        <taxon>Psychodidae</taxon>
        <taxon>Phlebotomus</taxon>
        <taxon>Phlebotomus</taxon>
    </lineage>
</organism>
<dbReference type="SUPFAM" id="SSF51905">
    <property type="entry name" value="FAD/NAD(P)-binding domain"/>
    <property type="match status" value="1"/>
</dbReference>
<dbReference type="InterPro" id="IPR036188">
    <property type="entry name" value="FAD/NAD-bd_sf"/>
</dbReference>
<reference evidence="7" key="1">
    <citation type="submission" date="2022-08" db="UniProtKB">
        <authorList>
            <consortium name="EnsemblMetazoa"/>
        </authorList>
    </citation>
    <scope>IDENTIFICATION</scope>
    <source>
        <strain evidence="7">Israel</strain>
    </source>
</reference>
<protein>
    <recommendedName>
        <fullName evidence="5 6">Glucose-methanol-choline oxidoreductase N-terminal domain-containing protein</fullName>
    </recommendedName>
</protein>
<evidence type="ECO:0000313" key="7">
    <source>
        <dbReference type="EnsemblMetazoa" id="PPAI009095-PA"/>
    </source>
</evidence>
<sequence>SVDIRREYDFIVIGGGSAGAVIANRLSENPRWKVLLLEAGYAETFLHKVPLISSTFISTASNWGYLGEPQELACLGMTDRRCSFPRGKILGGSSVINAMMYVRGNRRDFDAWESLGNYNWSYNDVLPYFKKSEVVDLDGEEDYEYHGHRGEMSVQYNRHQTSILGAYQRGAVQSGYEELDYNGASQMGTSRIQTTTRNGQRHSTASAFLRPIARKRPNLHIVAGARVTKILIDPYKRIAYGCIFLRNNKFQRVYATREVILSASTFNSPQLLMLSGIGPYDHLQEINVSCIQNLPVGRRMYDHMLFVGPSIILNTTRQSGNLQNLRSQDFMDYTRGEGPLTVIAGVEAVTFTKSPVSEDPPDYPDTELLFMSGTLGSDEGAGLARGANIDVHVYNALYKHLEDPRIDAVAIAILQLRAKSSGYVKLWNDNPFYWPRIFPGYFQYQEDVDVIIHGLHEALRIVASPAMQALGARLDETPVPGCEIFKFGSYNYWDCAIRTIALPLFHAMGTCRMGPVGDPDAVVDPELRVHGVRRLRVADISVVPGPISGHTNAAAIMIGEKAADMIKSDWMSGKFYRLNINRFLE</sequence>
<dbReference type="EnsemblMetazoa" id="PPAI009095-RA">
    <property type="protein sequence ID" value="PPAI009095-PA"/>
    <property type="gene ID" value="PPAI009095"/>
</dbReference>
<dbReference type="PROSITE" id="PS00624">
    <property type="entry name" value="GMC_OXRED_2"/>
    <property type="match status" value="1"/>
</dbReference>
<accession>A0A1B0GQD1</accession>
<name>A0A1B0GQD1_PHLPP</name>
<evidence type="ECO:0000256" key="3">
    <source>
        <dbReference type="PIRSR" id="PIRSR000137-2"/>
    </source>
</evidence>